<dbReference type="AlphaFoldDB" id="I1BRV7"/>
<reference evidence="2 3" key="1">
    <citation type="journal article" date="2009" name="PLoS Genet.">
        <title>Genomic analysis of the basal lineage fungus Rhizopus oryzae reveals a whole-genome duplication.</title>
        <authorList>
            <person name="Ma L.-J."/>
            <person name="Ibrahim A.S."/>
            <person name="Skory C."/>
            <person name="Grabherr M.G."/>
            <person name="Burger G."/>
            <person name="Butler M."/>
            <person name="Elias M."/>
            <person name="Idnurm A."/>
            <person name="Lang B.F."/>
            <person name="Sone T."/>
            <person name="Abe A."/>
            <person name="Calvo S.E."/>
            <person name="Corrochano L.M."/>
            <person name="Engels R."/>
            <person name="Fu J."/>
            <person name="Hansberg W."/>
            <person name="Kim J.-M."/>
            <person name="Kodira C.D."/>
            <person name="Koehrsen M.J."/>
            <person name="Liu B."/>
            <person name="Miranda-Saavedra D."/>
            <person name="O'Leary S."/>
            <person name="Ortiz-Castellanos L."/>
            <person name="Poulter R."/>
            <person name="Rodriguez-Romero J."/>
            <person name="Ruiz-Herrera J."/>
            <person name="Shen Y.-Q."/>
            <person name="Zeng Q."/>
            <person name="Galagan J."/>
            <person name="Birren B.W."/>
            <person name="Cuomo C.A."/>
            <person name="Wickes B.L."/>
        </authorList>
    </citation>
    <scope>NUCLEOTIDE SEQUENCE [LARGE SCALE GENOMIC DNA]</scope>
    <source>
        <strain evidence="3">RA 99-880 / ATCC MYA-4621 / FGSC 9543 / NRRL 43880</strain>
    </source>
</reference>
<feature type="region of interest" description="Disordered" evidence="1">
    <location>
        <begin position="695"/>
        <end position="715"/>
    </location>
</feature>
<proteinExistence type="predicted"/>
<dbReference type="Proteomes" id="UP000009138">
    <property type="component" value="Unassembled WGS sequence"/>
</dbReference>
<dbReference type="EMBL" id="CH476733">
    <property type="protein sequence ID" value="EIE78937.1"/>
    <property type="molecule type" value="Genomic_DNA"/>
</dbReference>
<name>I1BRV7_RHIO9</name>
<dbReference type="InParanoid" id="I1BRV7"/>
<feature type="compositionally biased region" description="Basic and acidic residues" evidence="1">
    <location>
        <begin position="702"/>
        <end position="715"/>
    </location>
</feature>
<feature type="region of interest" description="Disordered" evidence="1">
    <location>
        <begin position="476"/>
        <end position="663"/>
    </location>
</feature>
<protein>
    <submittedName>
        <fullName evidence="2">Uncharacterized protein</fullName>
    </submittedName>
</protein>
<evidence type="ECO:0000313" key="2">
    <source>
        <dbReference type="EMBL" id="EIE78937.1"/>
    </source>
</evidence>
<feature type="compositionally biased region" description="Low complexity" evidence="1">
    <location>
        <begin position="416"/>
        <end position="433"/>
    </location>
</feature>
<organism evidence="2 3">
    <name type="scientific">Rhizopus delemar (strain RA 99-880 / ATCC MYA-4621 / FGSC 9543 / NRRL 43880)</name>
    <name type="common">Mucormycosis agent</name>
    <name type="synonym">Rhizopus arrhizus var. delemar</name>
    <dbReference type="NCBI Taxonomy" id="246409"/>
    <lineage>
        <taxon>Eukaryota</taxon>
        <taxon>Fungi</taxon>
        <taxon>Fungi incertae sedis</taxon>
        <taxon>Mucoromycota</taxon>
        <taxon>Mucoromycotina</taxon>
        <taxon>Mucoromycetes</taxon>
        <taxon>Mucorales</taxon>
        <taxon>Mucorineae</taxon>
        <taxon>Rhizopodaceae</taxon>
        <taxon>Rhizopus</taxon>
    </lineage>
</organism>
<feature type="compositionally biased region" description="Basic and acidic residues" evidence="1">
    <location>
        <begin position="484"/>
        <end position="507"/>
    </location>
</feature>
<feature type="compositionally biased region" description="Basic and acidic residues" evidence="1">
    <location>
        <begin position="613"/>
        <end position="629"/>
    </location>
</feature>
<feature type="compositionally biased region" description="Polar residues" evidence="1">
    <location>
        <begin position="641"/>
        <end position="663"/>
    </location>
</feature>
<sequence length="894" mass="99698">MPFEDLARRYEAQDKRILSRLCATNEKSWRTQLEPCETINEWTEIPWSSVMDLESIKRDFGVRIIERTQGHGWGVDESALGGNIDPEDVTIVDVMSFKENGTDWEHVDPAEEALKKKNGGGIYQWIQSHFWNESQKKLKEPLKYVFYEDQLRALDTKIVQFGALSSAARYQTPPTDIQMALRKAMMKTHFNVPNQMKTMKEQADKIVDALGGPFEYSTMILNLTKLANLDAHANAIQSLGSKKDTVLPEISLDDLDKGAKKEMMDALVLEIFGDIPINQAVSAAMPIKPSKLSSFLRNRRFPVTDVNERRQLLDACVDYHKNVENRYPIYYLISDMNAAPESRPDIFGPLLDMFPCTFSKQDMLNWGIQTEHWSIGQSGLSDTVNYEKLFQPLLNILIAGKGVLHSLSINTGAQHTTAAERTTTASETRSSNTRDGLVTGALLAVLGVAAYTFLKNPKTNPVTNAREHANKHAEMIKNQADNNDVVKGKVSSEEQKSGWENKIEKNVAGEGEDGSQRVGKDTEKATDNWKSKDKEDDNKRPTVPAAASANEGEGFFSNLFGQSNKNENLTAETNQSPMGKDDQTQSSSGSNNIIHSTGNPMVSEKAAPGQQTKSEREMDMESHANDVTHDSSGLVGKDTMRAQSVSKDGSKPSLNANSPNETSSFWSNLFGWSKSKEAESSWNDAKDKLHDAKADTANTAQRDAHRLSGAWEDSKDAAAAEADRIKHNVNDQSESIKYKANDAYDSAQNLGARVKREASNEYNYQKDRLSGSINGLHKEVSDNADYWKNQTEDKAKSWYEKGTEQVKSGLASVKDSAQQDIYWAEKKVQEGLNTAKDEMDYVLGRKKDDSGLKKHVLAGERFAEIEEGQLRPTRDQLGRVPARFIVEHARGTDM</sequence>
<accession>I1BRV7</accession>
<evidence type="ECO:0000313" key="3">
    <source>
        <dbReference type="Proteomes" id="UP000009138"/>
    </source>
</evidence>
<feature type="compositionally biased region" description="Basic and acidic residues" evidence="1">
    <location>
        <begin position="514"/>
        <end position="540"/>
    </location>
</feature>
<keyword evidence="3" id="KW-1185">Reference proteome</keyword>
<dbReference type="STRING" id="246409.I1BRV7"/>
<evidence type="ECO:0000256" key="1">
    <source>
        <dbReference type="SAM" id="MobiDB-lite"/>
    </source>
</evidence>
<feature type="compositionally biased region" description="Polar residues" evidence="1">
    <location>
        <begin position="559"/>
        <end position="577"/>
    </location>
</feature>
<dbReference type="GeneID" id="93610613"/>
<dbReference type="VEuPathDB" id="FungiDB:RO3G_03642"/>
<feature type="region of interest" description="Disordered" evidence="1">
    <location>
        <begin position="414"/>
        <end position="433"/>
    </location>
</feature>
<feature type="compositionally biased region" description="Polar residues" evidence="1">
    <location>
        <begin position="584"/>
        <end position="600"/>
    </location>
</feature>
<dbReference type="RefSeq" id="XP_067514333.1">
    <property type="nucleotide sequence ID" value="XM_067658232.1"/>
</dbReference>
<gene>
    <name evidence="2" type="ORF">RO3G_03642</name>
</gene>